<dbReference type="EMBL" id="JAAAJA010000188">
    <property type="protein sequence ID" value="KAG0259397.1"/>
    <property type="molecule type" value="Genomic_DNA"/>
</dbReference>
<name>A0A9P6Q5G6_9FUNG</name>
<dbReference type="Proteomes" id="UP000726737">
    <property type="component" value="Unassembled WGS sequence"/>
</dbReference>
<protein>
    <submittedName>
        <fullName evidence="2">Uncharacterized protein</fullName>
    </submittedName>
</protein>
<accession>A0A9P6Q5G6</accession>
<dbReference type="AlphaFoldDB" id="A0A9P6Q5G6"/>
<keyword evidence="3" id="KW-1185">Reference proteome</keyword>
<evidence type="ECO:0000313" key="2">
    <source>
        <dbReference type="EMBL" id="KAG0259397.1"/>
    </source>
</evidence>
<dbReference type="OrthoDB" id="2435852at2759"/>
<proteinExistence type="predicted"/>
<evidence type="ECO:0000313" key="3">
    <source>
        <dbReference type="Proteomes" id="UP000726737"/>
    </source>
</evidence>
<feature type="signal peptide" evidence="1">
    <location>
        <begin position="1"/>
        <end position="19"/>
    </location>
</feature>
<reference evidence="2" key="1">
    <citation type="journal article" date="2020" name="Fungal Divers.">
        <title>Resolving the Mortierellaceae phylogeny through synthesis of multi-gene phylogenetics and phylogenomics.</title>
        <authorList>
            <person name="Vandepol N."/>
            <person name="Liber J."/>
            <person name="Desiro A."/>
            <person name="Na H."/>
            <person name="Kennedy M."/>
            <person name="Barry K."/>
            <person name="Grigoriev I.V."/>
            <person name="Miller A.N."/>
            <person name="O'Donnell K."/>
            <person name="Stajich J.E."/>
            <person name="Bonito G."/>
        </authorList>
    </citation>
    <scope>NUCLEOTIDE SEQUENCE</scope>
    <source>
        <strain evidence="2">KOD948</strain>
    </source>
</reference>
<organism evidence="2 3">
    <name type="scientific">Mortierella polycephala</name>
    <dbReference type="NCBI Taxonomy" id="41804"/>
    <lineage>
        <taxon>Eukaryota</taxon>
        <taxon>Fungi</taxon>
        <taxon>Fungi incertae sedis</taxon>
        <taxon>Mucoromycota</taxon>
        <taxon>Mortierellomycotina</taxon>
        <taxon>Mortierellomycetes</taxon>
        <taxon>Mortierellales</taxon>
        <taxon>Mortierellaceae</taxon>
        <taxon>Mortierella</taxon>
    </lineage>
</organism>
<evidence type="ECO:0000256" key="1">
    <source>
        <dbReference type="SAM" id="SignalP"/>
    </source>
</evidence>
<gene>
    <name evidence="2" type="ORF">BG011_002656</name>
</gene>
<comment type="caution">
    <text evidence="2">The sequence shown here is derived from an EMBL/GenBank/DDBJ whole genome shotgun (WGS) entry which is preliminary data.</text>
</comment>
<sequence>MKSFSTLALFGALFMASSAFAGVQPCYGREKWFDFKRAEFASSTVSKTNPIVLTIKGKPNADLLTGESKVEFSVRQGSLRATWESQLYNALDGTVQQPFTKGDSTDINLRFFLPPDFKNVNSGSELQIMAKITRKAGPDYYTRVICVRGPIRIA</sequence>
<feature type="chain" id="PRO_5040150801" evidence="1">
    <location>
        <begin position="20"/>
        <end position="154"/>
    </location>
</feature>
<keyword evidence="1" id="KW-0732">Signal</keyword>